<evidence type="ECO:0000313" key="3">
    <source>
        <dbReference type="Proteomes" id="UP001203207"/>
    </source>
</evidence>
<dbReference type="RefSeq" id="WP_174655015.1">
    <property type="nucleotide sequence ID" value="NZ_JAKRVX010000007.1"/>
</dbReference>
<sequence length="291" mass="32308">MSDMADPRAVSVSVLKGGVGKSTIAINLTRELAERGHEALLVDLDPNGHATMGLGLTEAYKRDVHLGNVVLDDRTATLEDVIVETEFGFDVLPSSESLERVERELSNVMRGSSRVRKFVIDPLLGEQYDYIVTDSPANRGRLSDNALVGTLNMIIPLIPGNESLGGLQRTIERQIKPLREYEALEILAIVPNMLEDRIDQQTGDRILLEELNAREGLQQYVPNFATFSTEEFEAIDAGELKPLPKPGIRDRKAFTKGIGENKPLRDFDPENDQLKHFAELAKIVEQGGIHR</sequence>
<dbReference type="CDD" id="cd02042">
    <property type="entry name" value="ParAB_family"/>
    <property type="match status" value="1"/>
</dbReference>
<feature type="domain" description="AAA" evidence="1">
    <location>
        <begin position="9"/>
        <end position="177"/>
    </location>
</feature>
<dbReference type="AlphaFoldDB" id="A0AAE3K9I6"/>
<proteinExistence type="predicted"/>
<accession>A0AAE3K9I6</accession>
<dbReference type="InterPro" id="IPR050678">
    <property type="entry name" value="DNA_Partitioning_ATPase"/>
</dbReference>
<dbReference type="InterPro" id="IPR025669">
    <property type="entry name" value="AAA_dom"/>
</dbReference>
<reference evidence="2" key="1">
    <citation type="journal article" date="2022" name="Syst. Appl. Microbiol.">
        <title>Natronocalculus amylovorans gen. nov., sp. nov., and Natranaeroarchaeum aerophilus sp. nov., dominant culturable amylolytic natronoarchaea from hypersaline soda lakes in southwestern Siberia.</title>
        <authorList>
            <person name="Sorokin D.Y."/>
            <person name="Elcheninov A.G."/>
            <person name="Khizhniak T.V."/>
            <person name="Koenen M."/>
            <person name="Bale N.J."/>
            <person name="Damste J.S.S."/>
            <person name="Kublanov I.V."/>
        </authorList>
    </citation>
    <scope>NUCLEOTIDE SEQUENCE</scope>
    <source>
        <strain evidence="2">AArc-St2</strain>
    </source>
</reference>
<dbReference type="PANTHER" id="PTHR13696:SF99">
    <property type="entry name" value="COBYRINIC ACID AC-DIAMIDE SYNTHASE"/>
    <property type="match status" value="1"/>
</dbReference>
<evidence type="ECO:0000313" key="2">
    <source>
        <dbReference type="EMBL" id="MCL9818083.1"/>
    </source>
</evidence>
<keyword evidence="3" id="KW-1185">Reference proteome</keyword>
<dbReference type="Proteomes" id="UP001203207">
    <property type="component" value="Unassembled WGS sequence"/>
</dbReference>
<dbReference type="Gene3D" id="3.40.50.300">
    <property type="entry name" value="P-loop containing nucleotide triphosphate hydrolases"/>
    <property type="match status" value="1"/>
</dbReference>
<dbReference type="PANTHER" id="PTHR13696">
    <property type="entry name" value="P-LOOP CONTAINING NUCLEOSIDE TRIPHOSPHATE HYDROLASE"/>
    <property type="match status" value="1"/>
</dbReference>
<dbReference type="Pfam" id="PF13614">
    <property type="entry name" value="AAA_31"/>
    <property type="match status" value="1"/>
</dbReference>
<name>A0AAE3K9I6_9EURY</name>
<gene>
    <name evidence="2" type="ORF">AArcSt2_14160</name>
</gene>
<dbReference type="InterPro" id="IPR027417">
    <property type="entry name" value="P-loop_NTPase"/>
</dbReference>
<comment type="caution">
    <text evidence="2">The sequence shown here is derived from an EMBL/GenBank/DDBJ whole genome shotgun (WGS) entry which is preliminary data.</text>
</comment>
<reference evidence="2" key="2">
    <citation type="submission" date="2022-02" db="EMBL/GenBank/DDBJ databases">
        <authorList>
            <person name="Elcheninov A.G."/>
            <person name="Sorokin D.Y."/>
            <person name="Kublanov I.V."/>
        </authorList>
    </citation>
    <scope>NUCLEOTIDE SEQUENCE</scope>
    <source>
        <strain evidence="2">AArc-St2</strain>
    </source>
</reference>
<protein>
    <submittedName>
        <fullName evidence="2">ParA family protein</fullName>
    </submittedName>
</protein>
<organism evidence="2 3">
    <name type="scientific">Natronocalculus amylovorans</name>
    <dbReference type="NCBI Taxonomy" id="2917812"/>
    <lineage>
        <taxon>Archaea</taxon>
        <taxon>Methanobacteriati</taxon>
        <taxon>Methanobacteriota</taxon>
        <taxon>Stenosarchaea group</taxon>
        <taxon>Halobacteria</taxon>
        <taxon>Halobacteriales</taxon>
        <taxon>Haloferacaceae</taxon>
        <taxon>Natronocalculus</taxon>
    </lineage>
</organism>
<dbReference type="SUPFAM" id="SSF52540">
    <property type="entry name" value="P-loop containing nucleoside triphosphate hydrolases"/>
    <property type="match status" value="1"/>
</dbReference>
<evidence type="ECO:0000259" key="1">
    <source>
        <dbReference type="Pfam" id="PF13614"/>
    </source>
</evidence>
<dbReference type="EMBL" id="JAKRVX010000007">
    <property type="protein sequence ID" value="MCL9818083.1"/>
    <property type="molecule type" value="Genomic_DNA"/>
</dbReference>